<name>A0A2W2DGJ4_9ACTN</name>
<comment type="caution">
    <text evidence="4">The sequence shown here is derived from an EMBL/GenBank/DDBJ whole genome shotgun (WGS) entry which is preliminary data.</text>
</comment>
<protein>
    <recommendedName>
        <fullName evidence="3">DUF4232 domain-containing protein</fullName>
    </recommendedName>
</protein>
<dbReference type="Proteomes" id="UP000249304">
    <property type="component" value="Unassembled WGS sequence"/>
</dbReference>
<accession>A0A2W2DGJ4</accession>
<feature type="non-terminal residue" evidence="4">
    <location>
        <position position="153"/>
    </location>
</feature>
<evidence type="ECO:0000313" key="5">
    <source>
        <dbReference type="Proteomes" id="UP000249304"/>
    </source>
</evidence>
<gene>
    <name evidence="4" type="ORF">C1J01_46660</name>
</gene>
<dbReference type="Pfam" id="PF14016">
    <property type="entry name" value="DUF4232"/>
    <property type="match status" value="1"/>
</dbReference>
<sequence>MVSFFSAVRAFTLAVLCLTGCGTAVAPSGAAPTARDPHHPTALPQPTLPSSPPTPSCSGEETILTAEPVNAAMGLRVQSMTLTNCGGQALHLNGYPGVRLLDETGDPLDVRIDEGAQQVTTAVRDPGPHPVTLRPGEDAHFALVWRNTYTDTT</sequence>
<feature type="signal peptide" evidence="2">
    <location>
        <begin position="1"/>
        <end position="26"/>
    </location>
</feature>
<keyword evidence="5" id="KW-1185">Reference proteome</keyword>
<proteinExistence type="predicted"/>
<organism evidence="4 5">
    <name type="scientific">Nonomuraea aridisoli</name>
    <dbReference type="NCBI Taxonomy" id="2070368"/>
    <lineage>
        <taxon>Bacteria</taxon>
        <taxon>Bacillati</taxon>
        <taxon>Actinomycetota</taxon>
        <taxon>Actinomycetes</taxon>
        <taxon>Streptosporangiales</taxon>
        <taxon>Streptosporangiaceae</taxon>
        <taxon>Nonomuraea</taxon>
    </lineage>
</organism>
<feature type="domain" description="DUF4232" evidence="3">
    <location>
        <begin position="57"/>
        <end position="151"/>
    </location>
</feature>
<evidence type="ECO:0000256" key="1">
    <source>
        <dbReference type="SAM" id="MobiDB-lite"/>
    </source>
</evidence>
<dbReference type="InterPro" id="IPR025326">
    <property type="entry name" value="DUF4232"/>
</dbReference>
<evidence type="ECO:0000256" key="2">
    <source>
        <dbReference type="SAM" id="SignalP"/>
    </source>
</evidence>
<evidence type="ECO:0000259" key="3">
    <source>
        <dbReference type="Pfam" id="PF14016"/>
    </source>
</evidence>
<keyword evidence="2" id="KW-0732">Signal</keyword>
<feature type="region of interest" description="Disordered" evidence="1">
    <location>
        <begin position="28"/>
        <end position="60"/>
    </location>
</feature>
<dbReference type="EMBL" id="POUD01000460">
    <property type="protein sequence ID" value="PZG03069.1"/>
    <property type="molecule type" value="Genomic_DNA"/>
</dbReference>
<dbReference type="AlphaFoldDB" id="A0A2W2DGJ4"/>
<evidence type="ECO:0000313" key="4">
    <source>
        <dbReference type="EMBL" id="PZG03069.1"/>
    </source>
</evidence>
<feature type="chain" id="PRO_5016089505" description="DUF4232 domain-containing protein" evidence="2">
    <location>
        <begin position="27"/>
        <end position="153"/>
    </location>
</feature>
<feature type="compositionally biased region" description="Pro residues" evidence="1">
    <location>
        <begin position="46"/>
        <end position="55"/>
    </location>
</feature>
<reference evidence="4 5" key="1">
    <citation type="submission" date="2018-01" db="EMBL/GenBank/DDBJ databases">
        <title>Draft genome sequence of Nonomuraea sp. KC333.</title>
        <authorList>
            <person name="Sahin N."/>
            <person name="Saygin H."/>
            <person name="Ay H."/>
        </authorList>
    </citation>
    <scope>NUCLEOTIDE SEQUENCE [LARGE SCALE GENOMIC DNA]</scope>
    <source>
        <strain evidence="4 5">KC333</strain>
    </source>
</reference>